<dbReference type="EMBL" id="BMXF01000002">
    <property type="protein sequence ID" value="GHB73527.1"/>
    <property type="molecule type" value="Genomic_DNA"/>
</dbReference>
<dbReference type="Gene3D" id="3.30.70.100">
    <property type="match status" value="1"/>
</dbReference>
<accession>A0A8J3GAI6</accession>
<dbReference type="InterPro" id="IPR013097">
    <property type="entry name" value="Dabb"/>
</dbReference>
<keyword evidence="3" id="KW-1185">Reference proteome</keyword>
<dbReference type="Proteomes" id="UP000598271">
    <property type="component" value="Unassembled WGS sequence"/>
</dbReference>
<dbReference type="RefSeq" id="WP_189565236.1">
    <property type="nucleotide sequence ID" value="NZ_BMXF01000002.1"/>
</dbReference>
<sequence length="134" mass="15040">MSTTPRRNFLKKAGLAALGTSHVLAEPTRKKELFVHHVFFYLKDPNSAQDEAKLLQGLEKLAKIPAVKLSHIGRPARTSGDAIKKDYSVSWLCFFKNLIEEEIYQTDPVHLAFLDECGPLLEKMVVYDALGQKG</sequence>
<evidence type="ECO:0000313" key="2">
    <source>
        <dbReference type="EMBL" id="GHB73527.1"/>
    </source>
</evidence>
<dbReference type="Pfam" id="PF07876">
    <property type="entry name" value="Dabb"/>
    <property type="match status" value="1"/>
</dbReference>
<protein>
    <recommendedName>
        <fullName evidence="1">Stress-response A/B barrel domain-containing protein</fullName>
    </recommendedName>
</protein>
<dbReference type="SMART" id="SM00886">
    <property type="entry name" value="Dabb"/>
    <property type="match status" value="1"/>
</dbReference>
<name>A0A8J3GAI6_9BACT</name>
<evidence type="ECO:0000259" key="1">
    <source>
        <dbReference type="PROSITE" id="PS51502"/>
    </source>
</evidence>
<comment type="caution">
    <text evidence="2">The sequence shown here is derived from an EMBL/GenBank/DDBJ whole genome shotgun (WGS) entry which is preliminary data.</text>
</comment>
<organism evidence="2 3">
    <name type="scientific">Persicitalea jodogahamensis</name>
    <dbReference type="NCBI Taxonomy" id="402147"/>
    <lineage>
        <taxon>Bacteria</taxon>
        <taxon>Pseudomonadati</taxon>
        <taxon>Bacteroidota</taxon>
        <taxon>Cytophagia</taxon>
        <taxon>Cytophagales</taxon>
        <taxon>Spirosomataceae</taxon>
        <taxon>Persicitalea</taxon>
    </lineage>
</organism>
<proteinExistence type="predicted"/>
<evidence type="ECO:0000313" key="3">
    <source>
        <dbReference type="Proteomes" id="UP000598271"/>
    </source>
</evidence>
<dbReference type="AlphaFoldDB" id="A0A8J3GAI6"/>
<reference evidence="2 3" key="1">
    <citation type="journal article" date="2014" name="Int. J. Syst. Evol. Microbiol.">
        <title>Complete genome sequence of Corynebacterium casei LMG S-19264T (=DSM 44701T), isolated from a smear-ripened cheese.</title>
        <authorList>
            <consortium name="US DOE Joint Genome Institute (JGI-PGF)"/>
            <person name="Walter F."/>
            <person name="Albersmeier A."/>
            <person name="Kalinowski J."/>
            <person name="Ruckert C."/>
        </authorList>
    </citation>
    <scope>NUCLEOTIDE SEQUENCE [LARGE SCALE GENOMIC DNA]</scope>
    <source>
        <strain evidence="2 3">KCTC 12866</strain>
    </source>
</reference>
<dbReference type="PROSITE" id="PS51502">
    <property type="entry name" value="S_R_A_B_BARREL"/>
    <property type="match status" value="1"/>
</dbReference>
<feature type="domain" description="Stress-response A/B barrel" evidence="1">
    <location>
        <begin position="34"/>
        <end position="129"/>
    </location>
</feature>
<dbReference type="InterPro" id="IPR011008">
    <property type="entry name" value="Dimeric_a/b-barrel"/>
</dbReference>
<gene>
    <name evidence="2" type="ORF">GCM10007390_29580</name>
</gene>
<dbReference type="SUPFAM" id="SSF54909">
    <property type="entry name" value="Dimeric alpha+beta barrel"/>
    <property type="match status" value="1"/>
</dbReference>